<dbReference type="SUPFAM" id="SSF48403">
    <property type="entry name" value="Ankyrin repeat"/>
    <property type="match status" value="1"/>
</dbReference>
<accession>A0A0L0F0C2</accession>
<dbReference type="PANTHER" id="PTHR45854:SF3">
    <property type="entry name" value="ARFGAP WITH SH3 DOMAIN, ANK REPEAT AND PH DOMAIN-CONTAINING PROTEIN"/>
    <property type="match status" value="1"/>
</dbReference>
<sequence>KNVSMEAKVKFAQAKYVQHSFVAKQFNDRHKHGELMLAIKTSDVRALVQYVAQGFDIQESLPGLEEDGITPLHYAVMKGSVVCTAFLAAHPGTDINATTSITMSTPLHSAVK</sequence>
<dbReference type="InterPro" id="IPR043593">
    <property type="entry name" value="ASAP"/>
</dbReference>
<gene>
    <name evidence="2" type="ORF">SARC_17291</name>
</gene>
<feature type="non-terminal residue" evidence="2">
    <location>
        <position position="1"/>
    </location>
</feature>
<dbReference type="RefSeq" id="XP_014144087.1">
    <property type="nucleotide sequence ID" value="XM_014288612.1"/>
</dbReference>
<proteinExistence type="predicted"/>
<reference evidence="2 3" key="1">
    <citation type="submission" date="2011-02" db="EMBL/GenBank/DDBJ databases">
        <title>The Genome Sequence of Sphaeroforma arctica JP610.</title>
        <authorList>
            <consortium name="The Broad Institute Genome Sequencing Platform"/>
            <person name="Russ C."/>
            <person name="Cuomo C."/>
            <person name="Young S.K."/>
            <person name="Zeng Q."/>
            <person name="Gargeya S."/>
            <person name="Alvarado L."/>
            <person name="Berlin A."/>
            <person name="Chapman S.B."/>
            <person name="Chen Z."/>
            <person name="Freedman E."/>
            <person name="Gellesch M."/>
            <person name="Goldberg J."/>
            <person name="Griggs A."/>
            <person name="Gujja S."/>
            <person name="Heilman E."/>
            <person name="Heiman D."/>
            <person name="Howarth C."/>
            <person name="Mehta T."/>
            <person name="Neiman D."/>
            <person name="Pearson M."/>
            <person name="Roberts A."/>
            <person name="Saif S."/>
            <person name="Shea T."/>
            <person name="Shenoy N."/>
            <person name="Sisk P."/>
            <person name="Stolte C."/>
            <person name="Sykes S."/>
            <person name="White J."/>
            <person name="Yandava C."/>
            <person name="Burger G."/>
            <person name="Gray M.W."/>
            <person name="Holland P.W.H."/>
            <person name="King N."/>
            <person name="Lang F.B.F."/>
            <person name="Roger A.J."/>
            <person name="Ruiz-Trillo I."/>
            <person name="Haas B."/>
            <person name="Nusbaum C."/>
            <person name="Birren B."/>
        </authorList>
    </citation>
    <scope>NUCLEOTIDE SEQUENCE [LARGE SCALE GENOMIC DNA]</scope>
    <source>
        <strain evidence="2 3">JP610</strain>
    </source>
</reference>
<dbReference type="PANTHER" id="PTHR45854">
    <property type="entry name" value="ASAP FAMILY MEMBER"/>
    <property type="match status" value="1"/>
</dbReference>
<dbReference type="Pfam" id="PF12796">
    <property type="entry name" value="Ank_2"/>
    <property type="match status" value="1"/>
</dbReference>
<feature type="repeat" description="ANK" evidence="1">
    <location>
        <begin position="67"/>
        <end position="100"/>
    </location>
</feature>
<dbReference type="AlphaFoldDB" id="A0A0L0F0C2"/>
<keyword evidence="1" id="KW-0040">ANK repeat</keyword>
<dbReference type="SMART" id="SM00248">
    <property type="entry name" value="ANK"/>
    <property type="match status" value="1"/>
</dbReference>
<dbReference type="Proteomes" id="UP000054560">
    <property type="component" value="Unassembled WGS sequence"/>
</dbReference>
<organism evidence="2 3">
    <name type="scientific">Sphaeroforma arctica JP610</name>
    <dbReference type="NCBI Taxonomy" id="667725"/>
    <lineage>
        <taxon>Eukaryota</taxon>
        <taxon>Ichthyosporea</taxon>
        <taxon>Ichthyophonida</taxon>
        <taxon>Sphaeroforma</taxon>
    </lineage>
</organism>
<dbReference type="PROSITE" id="PS50088">
    <property type="entry name" value="ANK_REPEAT"/>
    <property type="match status" value="1"/>
</dbReference>
<evidence type="ECO:0000313" key="2">
    <source>
        <dbReference type="EMBL" id="KNC70185.1"/>
    </source>
</evidence>
<dbReference type="InterPro" id="IPR002110">
    <property type="entry name" value="Ankyrin_rpt"/>
</dbReference>
<evidence type="ECO:0000313" key="3">
    <source>
        <dbReference type="Proteomes" id="UP000054560"/>
    </source>
</evidence>
<protein>
    <submittedName>
        <fullName evidence="2">Uncharacterized protein</fullName>
    </submittedName>
</protein>
<dbReference type="OrthoDB" id="9995210at2759"/>
<keyword evidence="3" id="KW-1185">Reference proteome</keyword>
<dbReference type="Gene3D" id="1.25.40.20">
    <property type="entry name" value="Ankyrin repeat-containing domain"/>
    <property type="match status" value="1"/>
</dbReference>
<dbReference type="GO" id="GO:0005096">
    <property type="term" value="F:GTPase activator activity"/>
    <property type="evidence" value="ECO:0007669"/>
    <property type="project" value="InterPro"/>
</dbReference>
<dbReference type="InterPro" id="IPR036770">
    <property type="entry name" value="Ankyrin_rpt-contain_sf"/>
</dbReference>
<feature type="non-terminal residue" evidence="2">
    <location>
        <position position="112"/>
    </location>
</feature>
<dbReference type="GeneID" id="25917795"/>
<evidence type="ECO:0000256" key="1">
    <source>
        <dbReference type="PROSITE-ProRule" id="PRU00023"/>
    </source>
</evidence>
<name>A0A0L0F0C2_9EUKA</name>
<dbReference type="EMBL" id="KQ251878">
    <property type="protein sequence ID" value="KNC70185.1"/>
    <property type="molecule type" value="Genomic_DNA"/>
</dbReference>